<dbReference type="AlphaFoldDB" id="A0A9D4S6H7"/>
<keyword evidence="2" id="KW-1185">Reference proteome</keyword>
<dbReference type="EMBL" id="JAIWYP010000001">
    <property type="protein sequence ID" value="KAH3892258.1"/>
    <property type="molecule type" value="Genomic_DNA"/>
</dbReference>
<gene>
    <name evidence="1" type="ORF">DPMN_016373</name>
</gene>
<proteinExistence type="predicted"/>
<dbReference type="Proteomes" id="UP000828390">
    <property type="component" value="Unassembled WGS sequence"/>
</dbReference>
<sequence length="122" mass="13802">MIPQEKERSTSSLAKYLSKLSPKLEALWQRPLESFQETMQTCNTPVTPDWRPYCVLTATQVAERSKDARGRSEDAENCPGREPTAITLNMFKVVAGDAIVVVAMDVVSLRIDRQDNLRQNVY</sequence>
<evidence type="ECO:0000313" key="2">
    <source>
        <dbReference type="Proteomes" id="UP000828390"/>
    </source>
</evidence>
<reference evidence="1" key="2">
    <citation type="submission" date="2020-11" db="EMBL/GenBank/DDBJ databases">
        <authorList>
            <person name="McCartney M.A."/>
            <person name="Auch B."/>
            <person name="Kono T."/>
            <person name="Mallez S."/>
            <person name="Becker A."/>
            <person name="Gohl D.M."/>
            <person name="Silverstein K.A.T."/>
            <person name="Koren S."/>
            <person name="Bechman K.B."/>
            <person name="Herman A."/>
            <person name="Abrahante J.E."/>
            <person name="Garbe J."/>
        </authorList>
    </citation>
    <scope>NUCLEOTIDE SEQUENCE</scope>
    <source>
        <strain evidence="1">Duluth1</strain>
        <tissue evidence="1">Whole animal</tissue>
    </source>
</reference>
<comment type="caution">
    <text evidence="1">The sequence shown here is derived from an EMBL/GenBank/DDBJ whole genome shotgun (WGS) entry which is preliminary data.</text>
</comment>
<reference evidence="1" key="1">
    <citation type="journal article" date="2019" name="bioRxiv">
        <title>The Genome of the Zebra Mussel, Dreissena polymorpha: A Resource for Invasive Species Research.</title>
        <authorList>
            <person name="McCartney M.A."/>
            <person name="Auch B."/>
            <person name="Kono T."/>
            <person name="Mallez S."/>
            <person name="Zhang Y."/>
            <person name="Obille A."/>
            <person name="Becker A."/>
            <person name="Abrahante J.E."/>
            <person name="Garbe J."/>
            <person name="Badalamenti J.P."/>
            <person name="Herman A."/>
            <person name="Mangelson H."/>
            <person name="Liachko I."/>
            <person name="Sullivan S."/>
            <person name="Sone E.D."/>
            <person name="Koren S."/>
            <person name="Silverstein K.A.T."/>
            <person name="Beckman K.B."/>
            <person name="Gohl D.M."/>
        </authorList>
    </citation>
    <scope>NUCLEOTIDE SEQUENCE</scope>
    <source>
        <strain evidence="1">Duluth1</strain>
        <tissue evidence="1">Whole animal</tissue>
    </source>
</reference>
<protein>
    <submittedName>
        <fullName evidence="1">Uncharacterized protein</fullName>
    </submittedName>
</protein>
<organism evidence="1 2">
    <name type="scientific">Dreissena polymorpha</name>
    <name type="common">Zebra mussel</name>
    <name type="synonym">Mytilus polymorpha</name>
    <dbReference type="NCBI Taxonomy" id="45954"/>
    <lineage>
        <taxon>Eukaryota</taxon>
        <taxon>Metazoa</taxon>
        <taxon>Spiralia</taxon>
        <taxon>Lophotrochozoa</taxon>
        <taxon>Mollusca</taxon>
        <taxon>Bivalvia</taxon>
        <taxon>Autobranchia</taxon>
        <taxon>Heteroconchia</taxon>
        <taxon>Euheterodonta</taxon>
        <taxon>Imparidentia</taxon>
        <taxon>Neoheterodontei</taxon>
        <taxon>Myida</taxon>
        <taxon>Dreissenoidea</taxon>
        <taxon>Dreissenidae</taxon>
        <taxon>Dreissena</taxon>
    </lineage>
</organism>
<name>A0A9D4S6H7_DREPO</name>
<accession>A0A9D4S6H7</accession>
<evidence type="ECO:0000313" key="1">
    <source>
        <dbReference type="EMBL" id="KAH3892258.1"/>
    </source>
</evidence>